<reference evidence="1 2" key="1">
    <citation type="submission" date="2024-09" db="EMBL/GenBank/DDBJ databases">
        <title>Chromosome-scale assembly of Riccia fluitans.</title>
        <authorList>
            <person name="Paukszto L."/>
            <person name="Sawicki J."/>
            <person name="Karawczyk K."/>
            <person name="Piernik-Szablinska J."/>
            <person name="Szczecinska M."/>
            <person name="Mazdziarz M."/>
        </authorList>
    </citation>
    <scope>NUCLEOTIDE SEQUENCE [LARGE SCALE GENOMIC DNA]</scope>
    <source>
        <strain evidence="1">Rf_01</strain>
        <tissue evidence="1">Aerial parts of the thallus</tissue>
    </source>
</reference>
<accession>A0ABD1Y2E7</accession>
<comment type="caution">
    <text evidence="1">The sequence shown here is derived from an EMBL/GenBank/DDBJ whole genome shotgun (WGS) entry which is preliminary data.</text>
</comment>
<organism evidence="1 2">
    <name type="scientific">Riccia fluitans</name>
    <dbReference type="NCBI Taxonomy" id="41844"/>
    <lineage>
        <taxon>Eukaryota</taxon>
        <taxon>Viridiplantae</taxon>
        <taxon>Streptophyta</taxon>
        <taxon>Embryophyta</taxon>
        <taxon>Marchantiophyta</taxon>
        <taxon>Marchantiopsida</taxon>
        <taxon>Marchantiidae</taxon>
        <taxon>Marchantiales</taxon>
        <taxon>Ricciaceae</taxon>
        <taxon>Riccia</taxon>
    </lineage>
</organism>
<proteinExistence type="predicted"/>
<sequence length="111" mass="12260">MIPPLTMVTDETKTNDYAPTAVIKTSGSFCSGRAEDDREYIFDLRILSFTEERLRIHIEKGTVIRKATYSSESVSNKAFMTSSAYLTGSLRLLGGAISELITATKMKRGSL</sequence>
<evidence type="ECO:0000313" key="2">
    <source>
        <dbReference type="Proteomes" id="UP001605036"/>
    </source>
</evidence>
<name>A0ABD1Y2E7_9MARC</name>
<dbReference type="EMBL" id="JBHFFA010000006">
    <property type="protein sequence ID" value="KAL2620938.1"/>
    <property type="molecule type" value="Genomic_DNA"/>
</dbReference>
<dbReference type="AlphaFoldDB" id="A0ABD1Y2E7"/>
<keyword evidence="2" id="KW-1185">Reference proteome</keyword>
<dbReference type="Proteomes" id="UP001605036">
    <property type="component" value="Unassembled WGS sequence"/>
</dbReference>
<gene>
    <name evidence="1" type="ORF">R1flu_001143</name>
</gene>
<evidence type="ECO:0000313" key="1">
    <source>
        <dbReference type="EMBL" id="KAL2620938.1"/>
    </source>
</evidence>
<protein>
    <submittedName>
        <fullName evidence="1">Uncharacterized protein</fullName>
    </submittedName>
</protein>